<evidence type="ECO:0000313" key="1">
    <source>
        <dbReference type="EMBL" id="MCW0953016.1"/>
    </source>
</evidence>
<protein>
    <submittedName>
        <fullName evidence="1">XRE family transcriptional regulator</fullName>
    </submittedName>
</protein>
<accession>A0ABT3E3L8</accession>
<gene>
    <name evidence="1" type="ORF">OIT44_02880</name>
</gene>
<keyword evidence="2" id="KW-1185">Reference proteome</keyword>
<evidence type="ECO:0000313" key="2">
    <source>
        <dbReference type="Proteomes" id="UP001526225"/>
    </source>
</evidence>
<dbReference type="RefSeq" id="WP_213408380.1">
    <property type="nucleotide sequence ID" value="NZ_CP074441.1"/>
</dbReference>
<reference evidence="1 2" key="1">
    <citation type="submission" date="2022-10" db="EMBL/GenBank/DDBJ databases">
        <title>Weissella fermenti sp. nov., isolated from fermented cabbage.</title>
        <authorList>
            <person name="Lee J.K."/>
            <person name="Baek J.H."/>
            <person name="Choi D.G."/>
            <person name="Kim J.M."/>
            <person name="Jeon C.O."/>
        </authorList>
    </citation>
    <scope>NUCLEOTIDE SEQUENCE [LARGE SCALE GENOMIC DNA]</scope>
    <source>
        <strain evidence="1 2">KACC 18534</strain>
    </source>
</reference>
<dbReference type="Proteomes" id="UP001526225">
    <property type="component" value="Unassembled WGS sequence"/>
</dbReference>
<dbReference type="EMBL" id="JAOZFE010000002">
    <property type="protein sequence ID" value="MCW0953016.1"/>
    <property type="molecule type" value="Genomic_DNA"/>
</dbReference>
<name>A0ABT3E3L8_9LACO</name>
<sequence length="61" mass="7039">MDMRSKIQWVLDSDMSAYYIMKETGVSDSKISRLRNGKNTIDKMSFGMAEKLAELCDKENQ</sequence>
<organism evidence="1 2">
    <name type="scientific">Weissella ceti</name>
    <dbReference type="NCBI Taxonomy" id="759620"/>
    <lineage>
        <taxon>Bacteria</taxon>
        <taxon>Bacillati</taxon>
        <taxon>Bacillota</taxon>
        <taxon>Bacilli</taxon>
        <taxon>Lactobacillales</taxon>
        <taxon>Lactobacillaceae</taxon>
        <taxon>Weissella</taxon>
    </lineage>
</organism>
<comment type="caution">
    <text evidence="1">The sequence shown here is derived from an EMBL/GenBank/DDBJ whole genome shotgun (WGS) entry which is preliminary data.</text>
</comment>
<proteinExistence type="predicted"/>